<sequence>MTDIEAARAAGTMSIGYANKPGKAERLGQAGATVVIEDMAQLIQDA</sequence>
<dbReference type="Gene3D" id="3.40.50.1000">
    <property type="entry name" value="HAD superfamily/HAD-like"/>
    <property type="match status" value="1"/>
</dbReference>
<evidence type="ECO:0000313" key="2">
    <source>
        <dbReference type="EMBL" id="GBQ03720.1"/>
    </source>
</evidence>
<reference evidence="1 3" key="1">
    <citation type="submission" date="2018-05" db="EMBL/GenBank/DDBJ databases">
        <title>Complete genome sequence of the Type Strain of Streptomyces spongiicola HNM0071, the producer of staurosporine.</title>
        <authorList>
            <person name="Zhou S."/>
            <person name="Huang X."/>
        </authorList>
    </citation>
    <scope>NUCLEOTIDE SEQUENCE [LARGE SCALE GENOMIC DNA]</scope>
    <source>
        <strain evidence="1 3">HNM0071</strain>
    </source>
</reference>
<dbReference type="InterPro" id="IPR036412">
    <property type="entry name" value="HAD-like_sf"/>
</dbReference>
<name>A0A2S1YXD3_9ACTN</name>
<organism evidence="2 4">
    <name type="scientific">Streptomyces spongiicola</name>
    <dbReference type="NCBI Taxonomy" id="1690221"/>
    <lineage>
        <taxon>Bacteria</taxon>
        <taxon>Bacillati</taxon>
        <taxon>Actinomycetota</taxon>
        <taxon>Actinomycetes</taxon>
        <taxon>Kitasatosporales</taxon>
        <taxon>Streptomycetaceae</taxon>
        <taxon>Streptomyces</taxon>
    </lineage>
</organism>
<evidence type="ECO:0000313" key="3">
    <source>
        <dbReference type="Proteomes" id="UP000245051"/>
    </source>
</evidence>
<reference evidence="2 4" key="2">
    <citation type="submission" date="2018-07" db="EMBL/GenBank/DDBJ databases">
        <title>Whole Genome Shotgun Sequence of Streptomyces spongiicola strain 531S.</title>
        <authorList>
            <person name="Dohra H."/>
            <person name="Kodani S."/>
        </authorList>
    </citation>
    <scope>NUCLEOTIDE SEQUENCE [LARGE SCALE GENOMIC DNA]</scope>
    <source>
        <strain evidence="2 4">531S</strain>
    </source>
</reference>
<accession>A0A2S1YXD3</accession>
<protein>
    <recommendedName>
        <fullName evidence="5">Haloacid dehalogenase</fullName>
    </recommendedName>
</protein>
<dbReference type="InterPro" id="IPR023214">
    <property type="entry name" value="HAD_sf"/>
</dbReference>
<dbReference type="AlphaFoldDB" id="A0A2S1YXD3"/>
<evidence type="ECO:0008006" key="5">
    <source>
        <dbReference type="Google" id="ProtNLM"/>
    </source>
</evidence>
<dbReference type="OrthoDB" id="4547358at2"/>
<proteinExistence type="predicted"/>
<dbReference type="Proteomes" id="UP000245051">
    <property type="component" value="Chromosome"/>
</dbReference>
<dbReference type="Proteomes" id="UP000265354">
    <property type="component" value="Unassembled WGS sequence"/>
</dbReference>
<dbReference type="EMBL" id="BGZL01000022">
    <property type="protein sequence ID" value="GBQ03720.1"/>
    <property type="molecule type" value="Genomic_DNA"/>
</dbReference>
<dbReference type="KEGG" id="sspo:DDQ41_04770"/>
<dbReference type="SUPFAM" id="SSF56784">
    <property type="entry name" value="HAD-like"/>
    <property type="match status" value="1"/>
</dbReference>
<dbReference type="EMBL" id="CP029254">
    <property type="protein sequence ID" value="AWK08358.1"/>
    <property type="molecule type" value="Genomic_DNA"/>
</dbReference>
<gene>
    <name evidence="1" type="ORF">DDQ41_04770</name>
    <name evidence="2" type="ORF">SSP531S_51950</name>
</gene>
<evidence type="ECO:0000313" key="4">
    <source>
        <dbReference type="Proteomes" id="UP000265354"/>
    </source>
</evidence>
<dbReference type="RefSeq" id="WP_109293349.1">
    <property type="nucleotide sequence ID" value="NZ_BGZL01000022.1"/>
</dbReference>
<evidence type="ECO:0000313" key="1">
    <source>
        <dbReference type="EMBL" id="AWK08358.1"/>
    </source>
</evidence>
<keyword evidence="3" id="KW-1185">Reference proteome</keyword>